<dbReference type="SUPFAM" id="SSF50156">
    <property type="entry name" value="PDZ domain-like"/>
    <property type="match status" value="1"/>
</dbReference>
<evidence type="ECO:0000259" key="1">
    <source>
        <dbReference type="SMART" id="SM00228"/>
    </source>
</evidence>
<sequence length="90" mass="10002">MDVYAPLGRLGVIIDTPNVGAPMIHAIEEDSIFADKVRVGDKLVAVDDEDLRSMTAARISKLISKRMNNPSRKFTIIRQERADPTLRSGH</sequence>
<evidence type="ECO:0000313" key="3">
    <source>
        <dbReference type="Proteomes" id="UP001530377"/>
    </source>
</evidence>
<dbReference type="PANTHER" id="PTHR38909">
    <property type="entry name" value="G PROTEIN GAMMA DOMAIN-CONTAINING PROTEIN"/>
    <property type="match status" value="1"/>
</dbReference>
<dbReference type="InterPro" id="IPR001478">
    <property type="entry name" value="PDZ"/>
</dbReference>
<dbReference type="EMBL" id="JALLPB020000409">
    <property type="protein sequence ID" value="KAL3809410.1"/>
    <property type="molecule type" value="Genomic_DNA"/>
</dbReference>
<evidence type="ECO:0000313" key="2">
    <source>
        <dbReference type="EMBL" id="KAL3809410.1"/>
    </source>
</evidence>
<protein>
    <recommendedName>
        <fullName evidence="1">PDZ domain-containing protein</fullName>
    </recommendedName>
</protein>
<comment type="caution">
    <text evidence="2">The sequence shown here is derived from an EMBL/GenBank/DDBJ whole genome shotgun (WGS) entry which is preliminary data.</text>
</comment>
<reference evidence="2 3" key="1">
    <citation type="submission" date="2024-10" db="EMBL/GenBank/DDBJ databases">
        <title>Updated reference genomes for cyclostephanoid diatoms.</title>
        <authorList>
            <person name="Roberts W.R."/>
            <person name="Alverson A.J."/>
        </authorList>
    </citation>
    <scope>NUCLEOTIDE SEQUENCE [LARGE SCALE GENOMIC DNA]</scope>
    <source>
        <strain evidence="2 3">AJA228-03</strain>
    </source>
</reference>
<dbReference type="InterPro" id="IPR036034">
    <property type="entry name" value="PDZ_sf"/>
</dbReference>
<proteinExistence type="predicted"/>
<dbReference type="Proteomes" id="UP001530377">
    <property type="component" value="Unassembled WGS sequence"/>
</dbReference>
<name>A0ABD3R8T5_9STRA</name>
<dbReference type="PANTHER" id="PTHR38909:SF1">
    <property type="entry name" value="G PROTEIN GAMMA DOMAIN-CONTAINING PROTEIN"/>
    <property type="match status" value="1"/>
</dbReference>
<dbReference type="Gene3D" id="2.30.42.10">
    <property type="match status" value="1"/>
</dbReference>
<dbReference type="SMART" id="SM00228">
    <property type="entry name" value="PDZ"/>
    <property type="match status" value="1"/>
</dbReference>
<keyword evidence="3" id="KW-1185">Reference proteome</keyword>
<feature type="domain" description="PDZ" evidence="1">
    <location>
        <begin position="8"/>
        <end position="80"/>
    </location>
</feature>
<accession>A0ABD3R8T5</accession>
<dbReference type="AlphaFoldDB" id="A0ABD3R8T5"/>
<gene>
    <name evidence="2" type="ORF">ACHAXA_009154</name>
</gene>
<organism evidence="2 3">
    <name type="scientific">Cyclostephanos tholiformis</name>
    <dbReference type="NCBI Taxonomy" id="382380"/>
    <lineage>
        <taxon>Eukaryota</taxon>
        <taxon>Sar</taxon>
        <taxon>Stramenopiles</taxon>
        <taxon>Ochrophyta</taxon>
        <taxon>Bacillariophyta</taxon>
        <taxon>Coscinodiscophyceae</taxon>
        <taxon>Thalassiosirophycidae</taxon>
        <taxon>Stephanodiscales</taxon>
        <taxon>Stephanodiscaceae</taxon>
        <taxon>Cyclostephanos</taxon>
    </lineage>
</organism>